<sequence>MAELSKRMRAVADFVPPGYIAADVGCDHGFVSIFLAERGICPGVFAADVRTGPLMRAKEHIERAGLTDYITPVLSDGLKEVPVGGETGAQVMIAAGMGGKLAVRILSDAPEKTERLLCAVLQPQSEIALVRRWLSENRFAVTAEEMVYEEGKYYPVLLARNCRCPENAAEISRAQERERLLEKRLEGAGLSGAERQEAGEWLGRQLMSQKSTVLSAFLRHTIEKDGELLRNMPPCSREGEGDGRIAKRRKELSRRIRLAERVLEMMET</sequence>
<evidence type="ECO:0000313" key="2">
    <source>
        <dbReference type="Proteomes" id="UP000886883"/>
    </source>
</evidence>
<protein>
    <submittedName>
        <fullName evidence="1">Class I SAM-dependent methyltransferase</fullName>
    </submittedName>
</protein>
<gene>
    <name evidence="1" type="ORF">H9763_08900</name>
</gene>
<dbReference type="InterPro" id="IPR006901">
    <property type="entry name" value="TrmK"/>
</dbReference>
<dbReference type="Pfam" id="PF12847">
    <property type="entry name" value="Methyltransf_18"/>
    <property type="match status" value="1"/>
</dbReference>
<reference evidence="1" key="1">
    <citation type="journal article" date="2021" name="PeerJ">
        <title>Extensive microbial diversity within the chicken gut microbiome revealed by metagenomics and culture.</title>
        <authorList>
            <person name="Gilroy R."/>
            <person name="Ravi A."/>
            <person name="Getino M."/>
            <person name="Pursley I."/>
            <person name="Horton D.L."/>
            <person name="Alikhan N.F."/>
            <person name="Baker D."/>
            <person name="Gharbi K."/>
            <person name="Hall N."/>
            <person name="Watson M."/>
            <person name="Adriaenssens E.M."/>
            <person name="Foster-Nyarko E."/>
            <person name="Jarju S."/>
            <person name="Secka A."/>
            <person name="Antonio M."/>
            <person name="Oren A."/>
            <person name="Chaudhuri R.R."/>
            <person name="La Ragione R."/>
            <person name="Hildebrand F."/>
            <person name="Pallen M.J."/>
        </authorList>
    </citation>
    <scope>NUCLEOTIDE SEQUENCE</scope>
    <source>
        <strain evidence="1">USAMLcec3-2134</strain>
    </source>
</reference>
<proteinExistence type="predicted"/>
<dbReference type="GO" id="GO:0032259">
    <property type="term" value="P:methylation"/>
    <property type="evidence" value="ECO:0007669"/>
    <property type="project" value="UniProtKB-KW"/>
</dbReference>
<reference evidence="1" key="2">
    <citation type="submission" date="2021-04" db="EMBL/GenBank/DDBJ databases">
        <authorList>
            <person name="Gilroy R."/>
        </authorList>
    </citation>
    <scope>NUCLEOTIDE SEQUENCE</scope>
    <source>
        <strain evidence="1">USAMLcec3-2134</strain>
    </source>
</reference>
<dbReference type="EMBL" id="DWXE01000033">
    <property type="protein sequence ID" value="HJB91567.1"/>
    <property type="molecule type" value="Genomic_DNA"/>
</dbReference>
<comment type="caution">
    <text evidence="1">The sequence shown here is derived from an EMBL/GenBank/DDBJ whole genome shotgun (WGS) entry which is preliminary data.</text>
</comment>
<dbReference type="PANTHER" id="PTHR38451:SF1">
    <property type="entry name" value="TRNA (ADENINE(22)-N(1))-METHYLTRANSFERASE"/>
    <property type="match status" value="1"/>
</dbReference>
<accession>A0A9D2SEE0</accession>
<dbReference type="SUPFAM" id="SSF53335">
    <property type="entry name" value="S-adenosyl-L-methionine-dependent methyltransferases"/>
    <property type="match status" value="1"/>
</dbReference>
<dbReference type="AlphaFoldDB" id="A0A9D2SEE0"/>
<dbReference type="GO" id="GO:0160105">
    <property type="term" value="F:tRNA (adenine(22)-N1)-methyltransferase activity"/>
    <property type="evidence" value="ECO:0007669"/>
    <property type="project" value="InterPro"/>
</dbReference>
<dbReference type="InterPro" id="IPR029063">
    <property type="entry name" value="SAM-dependent_MTases_sf"/>
</dbReference>
<keyword evidence="1" id="KW-0489">Methyltransferase</keyword>
<dbReference type="Proteomes" id="UP000886883">
    <property type="component" value="Unassembled WGS sequence"/>
</dbReference>
<keyword evidence="1" id="KW-0808">Transferase</keyword>
<dbReference type="Gene3D" id="3.40.50.150">
    <property type="entry name" value="Vaccinia Virus protein VP39"/>
    <property type="match status" value="1"/>
</dbReference>
<organism evidence="1 2">
    <name type="scientific">Candidatus Eisenbergiella merdigallinarum</name>
    <dbReference type="NCBI Taxonomy" id="2838552"/>
    <lineage>
        <taxon>Bacteria</taxon>
        <taxon>Bacillati</taxon>
        <taxon>Bacillota</taxon>
        <taxon>Clostridia</taxon>
        <taxon>Lachnospirales</taxon>
        <taxon>Lachnospiraceae</taxon>
        <taxon>Eisenbergiella</taxon>
    </lineage>
</organism>
<evidence type="ECO:0000313" key="1">
    <source>
        <dbReference type="EMBL" id="HJB91567.1"/>
    </source>
</evidence>
<name>A0A9D2SEE0_9FIRM</name>
<dbReference type="PANTHER" id="PTHR38451">
    <property type="entry name" value="TRNA (ADENINE(22)-N(1))-METHYLTRANSFERASE"/>
    <property type="match status" value="1"/>
</dbReference>
<dbReference type="PIRSF" id="PIRSF018637">
    <property type="entry name" value="TrmK"/>
    <property type="match status" value="1"/>
</dbReference>